<sequence>MKKILLLAIVSLFAYAQSTFSNPQPTFENPRKVAIQLYDSDLKKVNHNLSTIYNILKEYPQESLKVVVIAYGNGVRALKKDYDKQALTRINSLMEYDVEFIVCRNTMETMKWTEDDFIDGVSYAQAGIVELIERQIAGYIGIIAY</sequence>
<dbReference type="SUPFAM" id="SSF75169">
    <property type="entry name" value="DsrEFH-like"/>
    <property type="match status" value="1"/>
</dbReference>
<comment type="caution">
    <text evidence="2">The sequence shown here is derived from an EMBL/GenBank/DDBJ whole genome shotgun (WGS) entry which is preliminary data.</text>
</comment>
<gene>
    <name evidence="2" type="ORF">CRV07_11585</name>
</gene>
<dbReference type="EMBL" id="PDKK01000011">
    <property type="protein sequence ID" value="RXK04064.1"/>
    <property type="molecule type" value="Genomic_DNA"/>
</dbReference>
<dbReference type="PANTHER" id="PTHR37691">
    <property type="entry name" value="BLR3518 PROTEIN"/>
    <property type="match status" value="1"/>
</dbReference>
<evidence type="ECO:0000313" key="2">
    <source>
        <dbReference type="EMBL" id="RXK04064.1"/>
    </source>
</evidence>
<accession>A0A4Q1ANP1</accession>
<feature type="signal peptide" evidence="1">
    <location>
        <begin position="1"/>
        <end position="16"/>
    </location>
</feature>
<proteinExistence type="predicted"/>
<dbReference type="Proteomes" id="UP000289758">
    <property type="component" value="Unassembled WGS sequence"/>
</dbReference>
<dbReference type="InterPro" id="IPR003787">
    <property type="entry name" value="Sulphur_relay_DsrE/F-like"/>
</dbReference>
<dbReference type="OrthoDB" id="5794490at2"/>
<organism evidence="2 3">
    <name type="scientific">Halarcobacter ebronensis</name>
    <dbReference type="NCBI Taxonomy" id="1462615"/>
    <lineage>
        <taxon>Bacteria</taxon>
        <taxon>Pseudomonadati</taxon>
        <taxon>Campylobacterota</taxon>
        <taxon>Epsilonproteobacteria</taxon>
        <taxon>Campylobacterales</taxon>
        <taxon>Arcobacteraceae</taxon>
        <taxon>Halarcobacter</taxon>
    </lineage>
</organism>
<keyword evidence="1" id="KW-0732">Signal</keyword>
<dbReference type="AlphaFoldDB" id="A0A4Q1ANP1"/>
<feature type="chain" id="PRO_5020738509" evidence="1">
    <location>
        <begin position="17"/>
        <end position="145"/>
    </location>
</feature>
<name>A0A4Q1ANP1_9BACT</name>
<dbReference type="Gene3D" id="3.40.1260.10">
    <property type="entry name" value="DsrEFH-like"/>
    <property type="match status" value="1"/>
</dbReference>
<evidence type="ECO:0000313" key="3">
    <source>
        <dbReference type="Proteomes" id="UP000289758"/>
    </source>
</evidence>
<dbReference type="PANTHER" id="PTHR37691:SF1">
    <property type="entry name" value="BLR3518 PROTEIN"/>
    <property type="match status" value="1"/>
</dbReference>
<protein>
    <submittedName>
        <fullName evidence="2">Uncharacterized protein</fullName>
    </submittedName>
</protein>
<reference evidence="2 3" key="1">
    <citation type="submission" date="2017-10" db="EMBL/GenBank/DDBJ databases">
        <title>Genomics of the genus Arcobacter.</title>
        <authorList>
            <person name="Perez-Cataluna A."/>
            <person name="Figueras M.J."/>
        </authorList>
    </citation>
    <scope>NUCLEOTIDE SEQUENCE [LARGE SCALE GENOMIC DNA]</scope>
    <source>
        <strain evidence="2 3">CECT 8441</strain>
    </source>
</reference>
<keyword evidence="3" id="KW-1185">Reference proteome</keyword>
<dbReference type="RefSeq" id="WP_129087826.1">
    <property type="nucleotide sequence ID" value="NZ_CP053836.1"/>
</dbReference>
<dbReference type="Pfam" id="PF02635">
    <property type="entry name" value="DsrE"/>
    <property type="match status" value="1"/>
</dbReference>
<dbReference type="InterPro" id="IPR027396">
    <property type="entry name" value="DsrEFH-like"/>
</dbReference>
<evidence type="ECO:0000256" key="1">
    <source>
        <dbReference type="SAM" id="SignalP"/>
    </source>
</evidence>